<accession>A0ABV6QKZ4</accession>
<feature type="transmembrane region" description="Helical" evidence="6">
    <location>
        <begin position="104"/>
        <end position="125"/>
    </location>
</feature>
<evidence type="ECO:0000256" key="6">
    <source>
        <dbReference type="SAM" id="Phobius"/>
    </source>
</evidence>
<organism evidence="8 9">
    <name type="scientific">Kribbella deserti</name>
    <dbReference type="NCBI Taxonomy" id="1926257"/>
    <lineage>
        <taxon>Bacteria</taxon>
        <taxon>Bacillati</taxon>
        <taxon>Actinomycetota</taxon>
        <taxon>Actinomycetes</taxon>
        <taxon>Propionibacteriales</taxon>
        <taxon>Kribbellaceae</taxon>
        <taxon>Kribbella</taxon>
    </lineage>
</organism>
<comment type="subcellular location">
    <subcellularLocation>
        <location evidence="1">Cell membrane</location>
        <topology evidence="1">Multi-pass membrane protein</topology>
    </subcellularLocation>
</comment>
<dbReference type="Proteomes" id="UP001589890">
    <property type="component" value="Unassembled WGS sequence"/>
</dbReference>
<dbReference type="RefSeq" id="WP_380047607.1">
    <property type="nucleotide sequence ID" value="NZ_JBHLTC010000018.1"/>
</dbReference>
<dbReference type="Pfam" id="PF00482">
    <property type="entry name" value="T2SSF"/>
    <property type="match status" value="1"/>
</dbReference>
<evidence type="ECO:0000256" key="4">
    <source>
        <dbReference type="ARBA" id="ARBA00022989"/>
    </source>
</evidence>
<keyword evidence="5 6" id="KW-0472">Membrane</keyword>
<protein>
    <submittedName>
        <fullName evidence="8">Type II secretion system F family protein</fullName>
    </submittedName>
</protein>
<evidence type="ECO:0000256" key="3">
    <source>
        <dbReference type="ARBA" id="ARBA00022692"/>
    </source>
</evidence>
<feature type="transmembrane region" description="Helical" evidence="6">
    <location>
        <begin position="6"/>
        <end position="23"/>
    </location>
</feature>
<keyword evidence="2" id="KW-1003">Cell membrane</keyword>
<keyword evidence="4 6" id="KW-1133">Transmembrane helix</keyword>
<evidence type="ECO:0000259" key="7">
    <source>
        <dbReference type="Pfam" id="PF00482"/>
    </source>
</evidence>
<evidence type="ECO:0000256" key="1">
    <source>
        <dbReference type="ARBA" id="ARBA00004651"/>
    </source>
</evidence>
<dbReference type="EMBL" id="JBHLTC010000018">
    <property type="protein sequence ID" value="MFC0625317.1"/>
    <property type="molecule type" value="Genomic_DNA"/>
</dbReference>
<dbReference type="PANTHER" id="PTHR35007:SF1">
    <property type="entry name" value="PILUS ASSEMBLY PROTEIN"/>
    <property type="match status" value="1"/>
</dbReference>
<feature type="transmembrane region" description="Helical" evidence="6">
    <location>
        <begin position="131"/>
        <end position="153"/>
    </location>
</feature>
<evidence type="ECO:0000256" key="5">
    <source>
        <dbReference type="ARBA" id="ARBA00023136"/>
    </source>
</evidence>
<evidence type="ECO:0000313" key="9">
    <source>
        <dbReference type="Proteomes" id="UP001589890"/>
    </source>
</evidence>
<name>A0ABV6QKZ4_9ACTN</name>
<gene>
    <name evidence="8" type="ORF">ACFFGN_14655</name>
</gene>
<evidence type="ECO:0000313" key="8">
    <source>
        <dbReference type="EMBL" id="MFC0625317.1"/>
    </source>
</evidence>
<reference evidence="8 9" key="1">
    <citation type="submission" date="2024-09" db="EMBL/GenBank/DDBJ databases">
        <authorList>
            <person name="Sun Q."/>
            <person name="Mori K."/>
        </authorList>
    </citation>
    <scope>NUCLEOTIDE SEQUENCE [LARGE SCALE GENOMIC DNA]</scope>
    <source>
        <strain evidence="8 9">CGMCC 1.15906</strain>
    </source>
</reference>
<feature type="transmembrane region" description="Helical" evidence="6">
    <location>
        <begin position="282"/>
        <end position="306"/>
    </location>
</feature>
<comment type="caution">
    <text evidence="8">The sequence shown here is derived from an EMBL/GenBank/DDBJ whole genome shotgun (WGS) entry which is preliminary data.</text>
</comment>
<feature type="domain" description="Type II secretion system protein GspF" evidence="7">
    <location>
        <begin position="171"/>
        <end position="297"/>
    </location>
</feature>
<evidence type="ECO:0000256" key="2">
    <source>
        <dbReference type="ARBA" id="ARBA00022475"/>
    </source>
</evidence>
<dbReference type="PANTHER" id="PTHR35007">
    <property type="entry name" value="INTEGRAL MEMBRANE PROTEIN-RELATED"/>
    <property type="match status" value="1"/>
</dbReference>
<keyword evidence="9" id="KW-1185">Reference proteome</keyword>
<keyword evidence="3 6" id="KW-0812">Transmembrane</keyword>
<proteinExistence type="predicted"/>
<sequence>MTWALLTGAIFGTGIYLLVKIFVRPRANVRSTIARIDAARTGYTSAATASAAGERVLGGVDRAKDTLGRRLEAEAIARGWNFGRLRRDLAVMNQPFASMMATKVFFALGALIAIPFVLGLFGLVLGAYAPGIAPAVVTLAGAAFAFFLPDLALRQQAEIRRRDFRHVVGSFLDLVAMNLAGGRGLPEALMTASTIGDHWAMARIRQALANARLIGITPWDAMARLGEDLGVDELRDLASALALAGDEGAKIRASLLSRAASLRRKELADVEGKAGERSQSMLVAQLVMCAAFLLFLAYPAAAAILAN</sequence>
<dbReference type="InterPro" id="IPR018076">
    <property type="entry name" value="T2SS_GspF_dom"/>
</dbReference>